<evidence type="ECO:0000313" key="3">
    <source>
        <dbReference type="Proteomes" id="UP001139646"/>
    </source>
</evidence>
<dbReference type="Proteomes" id="UP001139646">
    <property type="component" value="Unassembled WGS sequence"/>
</dbReference>
<accession>A0ABS9WZA7</accession>
<reference evidence="2" key="1">
    <citation type="submission" date="2022-01" db="EMBL/GenBank/DDBJ databases">
        <title>Colwellia maritima, isolated from seawater.</title>
        <authorList>
            <person name="Kristyanto S."/>
            <person name="Jung J."/>
            <person name="Jeon C.O."/>
        </authorList>
    </citation>
    <scope>NUCLEOTIDE SEQUENCE</scope>
    <source>
        <strain evidence="2">MSW7</strain>
    </source>
</reference>
<evidence type="ECO:0000313" key="2">
    <source>
        <dbReference type="EMBL" id="MCI2283313.1"/>
    </source>
</evidence>
<comment type="caution">
    <text evidence="2">The sequence shown here is derived from an EMBL/GenBank/DDBJ whole genome shotgun (WGS) entry which is preliminary data.</text>
</comment>
<name>A0ABS9WZA7_9GAMM</name>
<organism evidence="2 3">
    <name type="scientific">Colwellia maritima</name>
    <dbReference type="NCBI Taxonomy" id="2912588"/>
    <lineage>
        <taxon>Bacteria</taxon>
        <taxon>Pseudomonadati</taxon>
        <taxon>Pseudomonadota</taxon>
        <taxon>Gammaproteobacteria</taxon>
        <taxon>Alteromonadales</taxon>
        <taxon>Colwelliaceae</taxon>
        <taxon>Colwellia</taxon>
    </lineage>
</organism>
<feature type="domain" description="PilZ" evidence="1">
    <location>
        <begin position="157"/>
        <end position="246"/>
    </location>
</feature>
<dbReference type="Pfam" id="PF07238">
    <property type="entry name" value="PilZ"/>
    <property type="match status" value="2"/>
</dbReference>
<dbReference type="EMBL" id="JAKKSL010000001">
    <property type="protein sequence ID" value="MCI2283313.1"/>
    <property type="molecule type" value="Genomic_DNA"/>
</dbReference>
<sequence>MTTDFSKHQKIIDSFRGEVNKPSFDIKFTQSTKHIPKTERFLLKMELKRLASVCYRCIDLRGLVDGECKIYEHNGQSHFMDDIAISVFEEQVEIHNGYTFGVYEELKNTKNNFRLIFENEKNHIEQAKSPKKIIESVDKTQDKIQYPVAIFPLNQYQDRIEERMNFVSSLEATLENNQKKSISSIDISVQGIKFRISSKDPLYIDQNITIHFKGLESEFQFSKGEMFTYQVKNIYRDDNTQLVGCQRIVVGDNDPFQRFLSGYIQGNKRRYKINLENTISAVQSRSFEQYVLPTINELPIYFERVGERILPRYVLTTNNNHSVFQYWQDENNESNLHFLVNEARIARLIKKYKQGKSLRVYSFVHQNQGKFFFYSIDEEQLLKTSDFSPSFLTFAAKKSSFKVTKLTYYDVNTLNIHSPFALSGTLEAKKQFINLPPSDDVIDCINSLPFAVVATDITHKTSVELYQEFSDIQIDVTKFKKFGHKRLTDKVVVDRLGVTYKNQRQEPRFIYSTPVLMESNGLQWQGNSIDFSTLGLKAETEKSVTLFVGDVVYITFPNLQKITSSYELKKLPYEVVKIDDKKTTINLRVYVKAHQHVGRSFFKLLIDKNKNKLTTDEYTFLVPGLAEALRTNYAQNLQVPTLIVQTSGSRYKIEALVSNDKGNDFLQKLHSLSDRKNFYNFYPLLTKLYKDNFLESCLKRLLTHKEPITEILYISMGKDLKNIKTSVNVKSDNELNTPELRRFFIRKAITNGSFFSFQLKISRTNKPDIEYLNTELSYISAYAIHRSKQIEQDIWSVVASVQYVDITDEVLFSHGL</sequence>
<feature type="domain" description="PilZ" evidence="1">
    <location>
        <begin position="502"/>
        <end position="590"/>
    </location>
</feature>
<gene>
    <name evidence="2" type="ORF">L3081_07735</name>
</gene>
<keyword evidence="3" id="KW-1185">Reference proteome</keyword>
<dbReference type="InterPro" id="IPR009875">
    <property type="entry name" value="PilZ_domain"/>
</dbReference>
<evidence type="ECO:0000259" key="1">
    <source>
        <dbReference type="Pfam" id="PF07238"/>
    </source>
</evidence>
<protein>
    <submittedName>
        <fullName evidence="2">PilZ domain-containing protein</fullName>
    </submittedName>
</protein>
<dbReference type="RefSeq" id="WP_242284689.1">
    <property type="nucleotide sequence ID" value="NZ_JAKKSL010000001.1"/>
</dbReference>
<proteinExistence type="predicted"/>
<dbReference type="SUPFAM" id="SSF141371">
    <property type="entry name" value="PilZ domain-like"/>
    <property type="match status" value="1"/>
</dbReference>